<evidence type="ECO:0000313" key="1">
    <source>
        <dbReference type="EMBL" id="VDN33508.1"/>
    </source>
</evidence>
<sequence>MSRVETVSADWGPDTLIAVYKKGDKTRCENYRDISLINVAIVLVGRLHSVHDSKTPINQAGLPAGPHCGSNIHFGMGLCISPELPITDGRPPSAAFDSAHSVSLWRTMTLDGAPPIVIAMIRGYYHSTTARVLVCSNLSEPFAFRSGFH</sequence>
<organism evidence="1 2">
    <name type="scientific">Dibothriocephalus latus</name>
    <name type="common">Fish tapeworm</name>
    <name type="synonym">Diphyllobothrium latum</name>
    <dbReference type="NCBI Taxonomy" id="60516"/>
    <lineage>
        <taxon>Eukaryota</taxon>
        <taxon>Metazoa</taxon>
        <taxon>Spiralia</taxon>
        <taxon>Lophotrochozoa</taxon>
        <taxon>Platyhelminthes</taxon>
        <taxon>Cestoda</taxon>
        <taxon>Eucestoda</taxon>
        <taxon>Diphyllobothriidea</taxon>
        <taxon>Diphyllobothriidae</taxon>
        <taxon>Dibothriocephalus</taxon>
    </lineage>
</organism>
<evidence type="ECO:0000313" key="2">
    <source>
        <dbReference type="Proteomes" id="UP000281553"/>
    </source>
</evidence>
<name>A0A3P7ND38_DIBLA</name>
<dbReference type="AlphaFoldDB" id="A0A3P7ND38"/>
<reference evidence="1 2" key="1">
    <citation type="submission" date="2018-11" db="EMBL/GenBank/DDBJ databases">
        <authorList>
            <consortium name="Pathogen Informatics"/>
        </authorList>
    </citation>
    <scope>NUCLEOTIDE SEQUENCE [LARGE SCALE GENOMIC DNA]</scope>
</reference>
<dbReference type="EMBL" id="UYRU01083858">
    <property type="protein sequence ID" value="VDN33508.1"/>
    <property type="molecule type" value="Genomic_DNA"/>
</dbReference>
<protein>
    <submittedName>
        <fullName evidence="1">Uncharacterized protein</fullName>
    </submittedName>
</protein>
<accession>A0A3P7ND38</accession>
<keyword evidence="2" id="KW-1185">Reference proteome</keyword>
<dbReference type="Proteomes" id="UP000281553">
    <property type="component" value="Unassembled WGS sequence"/>
</dbReference>
<proteinExistence type="predicted"/>
<gene>
    <name evidence="1" type="ORF">DILT_LOCUS16253</name>
</gene>
<dbReference type="OrthoDB" id="6142323at2759"/>